<keyword evidence="7" id="KW-0460">Magnesium</keyword>
<feature type="domain" description="GS beta-grasp" evidence="10">
    <location>
        <begin position="15"/>
        <end position="98"/>
    </location>
</feature>
<reference evidence="12 13" key="1">
    <citation type="journal article" date="2017" name="ISME J.">
        <title>Potential for microbial H2 and metal transformations associated with novel bacteria and archaea in deep terrestrial subsurface sediments.</title>
        <authorList>
            <person name="Hernsdorf A.W."/>
            <person name="Amano Y."/>
            <person name="Miyakawa K."/>
            <person name="Ise K."/>
            <person name="Suzuki Y."/>
            <person name="Anantharaman K."/>
            <person name="Probst A."/>
            <person name="Burstein D."/>
            <person name="Thomas B.C."/>
            <person name="Banfield J.F."/>
        </authorList>
    </citation>
    <scope>NUCLEOTIDE SEQUENCE [LARGE SCALE GENOMIC DNA]</scope>
    <source>
        <strain evidence="12">HGW-Wallbacteria-1</strain>
    </source>
</reference>
<feature type="binding site" evidence="7">
    <location>
        <position position="210"/>
    </location>
    <ligand>
        <name>Mg(2+)</name>
        <dbReference type="ChEBI" id="CHEBI:18420"/>
        <label>1</label>
    </ligand>
</feature>
<dbReference type="GO" id="GO:0019740">
    <property type="term" value="P:nitrogen utilization"/>
    <property type="evidence" value="ECO:0007669"/>
    <property type="project" value="TreeGrafter"/>
</dbReference>
<dbReference type="GO" id="GO:0004356">
    <property type="term" value="F:glutamine synthetase activity"/>
    <property type="evidence" value="ECO:0007669"/>
    <property type="project" value="InterPro"/>
</dbReference>
<dbReference type="Pfam" id="PF03951">
    <property type="entry name" value="Gln-synt_N"/>
    <property type="match status" value="1"/>
</dbReference>
<dbReference type="SMART" id="SM01230">
    <property type="entry name" value="Gln-synt_C"/>
    <property type="match status" value="1"/>
</dbReference>
<dbReference type="InterPro" id="IPR008147">
    <property type="entry name" value="Gln_synt_N"/>
</dbReference>
<dbReference type="PANTHER" id="PTHR43407:SF1">
    <property type="entry name" value="LENGSIN"/>
    <property type="match status" value="1"/>
</dbReference>
<feature type="domain" description="GS catalytic" evidence="11">
    <location>
        <begin position="107"/>
        <end position="474"/>
    </location>
</feature>
<dbReference type="InterPro" id="IPR014746">
    <property type="entry name" value="Gln_synth/guanido_kin_cat_dom"/>
</dbReference>
<feature type="binding site" evidence="5">
    <location>
        <position position="359"/>
    </location>
    <ligand>
        <name>L-glutamate</name>
        <dbReference type="ChEBI" id="CHEBI:29985"/>
    </ligand>
</feature>
<dbReference type="GO" id="GO:0005524">
    <property type="term" value="F:ATP binding"/>
    <property type="evidence" value="ECO:0007669"/>
    <property type="project" value="UniProtKB-KW"/>
</dbReference>
<evidence type="ECO:0000259" key="11">
    <source>
        <dbReference type="PROSITE" id="PS51987"/>
    </source>
</evidence>
<dbReference type="InterPro" id="IPR027302">
    <property type="entry name" value="Gln_synth_N_conserv_site"/>
</dbReference>
<evidence type="ECO:0000256" key="9">
    <source>
        <dbReference type="RuleBase" id="RU000384"/>
    </source>
</evidence>
<dbReference type="Pfam" id="PF00120">
    <property type="entry name" value="Gln-synt_C"/>
    <property type="match status" value="1"/>
</dbReference>
<feature type="binding site" evidence="7">
    <location>
        <position position="218"/>
    </location>
    <ligand>
        <name>Mg(2+)</name>
        <dbReference type="ChEBI" id="CHEBI:18420"/>
        <label>1</label>
    </ligand>
</feature>
<keyword evidence="2 12" id="KW-0436">Ligase</keyword>
<evidence type="ECO:0000259" key="10">
    <source>
        <dbReference type="PROSITE" id="PS51986"/>
    </source>
</evidence>
<dbReference type="NCBIfam" id="TIGR00653">
    <property type="entry name" value="GlnA"/>
    <property type="match status" value="1"/>
</dbReference>
<dbReference type="GO" id="GO:0046872">
    <property type="term" value="F:metal ion binding"/>
    <property type="evidence" value="ECO:0007669"/>
    <property type="project" value="UniProtKB-KW"/>
</dbReference>
<feature type="binding site" evidence="5">
    <location>
        <position position="338"/>
    </location>
    <ligand>
        <name>L-glutamate</name>
        <dbReference type="ChEBI" id="CHEBI:29985"/>
    </ligand>
</feature>
<keyword evidence="3 6" id="KW-0547">Nucleotide-binding</keyword>
<dbReference type="Gene3D" id="3.10.20.70">
    <property type="entry name" value="Glutamine synthetase, N-terminal domain"/>
    <property type="match status" value="1"/>
</dbReference>
<dbReference type="PROSITE" id="PS51986">
    <property type="entry name" value="GS_BETA_GRASP"/>
    <property type="match status" value="1"/>
</dbReference>
<feature type="binding site" evidence="7">
    <location>
        <position position="132"/>
    </location>
    <ligand>
        <name>Mg(2+)</name>
        <dbReference type="ChEBI" id="CHEBI:18420"/>
        <label>1</label>
    </ligand>
</feature>
<feature type="binding site" evidence="5">
    <location>
        <position position="326"/>
    </location>
    <ligand>
        <name>L-glutamate</name>
        <dbReference type="ChEBI" id="CHEBI:29985"/>
    </ligand>
</feature>
<sequence length="474" mass="52914">MFATIQDFMEFVEKNDVMTVNFLMLDLAGKLHTLTAPARSLDEDTLREGFGFDGSSYGYVTVEKSDMVFIPDVTTTFVDPFSEDLKLNVFVKVISLGDEETRFDQDPRFIAEKVEKYAASLGISDDIILGPEYEFYVFNGVRFENRPNSCGFEINSSESVSFCGESNNSGYQHRNGYHAAPPADTTMAFRDSLVMMMEESGFPVKYHHHEVGGAGQLEIEVKMGNLLKMADTTIATKYLTKNLAVEHGLTATFMPKPLYGEAGSGMHVHIMLKKGSENVFYEKGGYCDLSRSAEYFIGGLLTHAPAVLAFSNPTSNSYRRLVKGYEAPVSIVYGKSNRTSAVRIPGYTTGAHDKRIEFRTQDATCNPYFSFAAIMMAGIDGINRKIDPREQGFGPIDGINVFDLPEAQRGKIKSLPTSLPEAVKALEEDYQFLLEGGVFSEILVKTWIKHLRKTHIDPIALRPHPYEFELSYDC</sequence>
<evidence type="ECO:0000256" key="4">
    <source>
        <dbReference type="ARBA" id="ARBA00022840"/>
    </source>
</evidence>
<proteinExistence type="inferred from homology"/>
<dbReference type="Gene3D" id="3.30.590.10">
    <property type="entry name" value="Glutamine synthetase/guanido kinase, catalytic domain"/>
    <property type="match status" value="1"/>
</dbReference>
<evidence type="ECO:0000256" key="5">
    <source>
        <dbReference type="PIRSR" id="PIRSR604809-1"/>
    </source>
</evidence>
<dbReference type="InterPro" id="IPR008146">
    <property type="entry name" value="Gln_synth_cat_dom"/>
</dbReference>
<dbReference type="GO" id="GO:0005737">
    <property type="term" value="C:cytoplasm"/>
    <property type="evidence" value="ECO:0007669"/>
    <property type="project" value="TreeGrafter"/>
</dbReference>
<evidence type="ECO:0000256" key="6">
    <source>
        <dbReference type="PIRSR" id="PIRSR604809-2"/>
    </source>
</evidence>
<protein>
    <submittedName>
        <fullName evidence="12">Type I glutamate--ammonia ligase</fullName>
    </submittedName>
</protein>
<comment type="caution">
    <text evidence="12">The sequence shown here is derived from an EMBL/GenBank/DDBJ whole genome shotgun (WGS) entry which is preliminary data.</text>
</comment>
<dbReference type="PROSITE" id="PS00180">
    <property type="entry name" value="GLNA_1"/>
    <property type="match status" value="1"/>
</dbReference>
<evidence type="ECO:0000313" key="12">
    <source>
        <dbReference type="EMBL" id="PKK90577.1"/>
    </source>
</evidence>
<dbReference type="SUPFAM" id="SSF55931">
    <property type="entry name" value="Glutamine synthetase/guanido kinase"/>
    <property type="match status" value="1"/>
</dbReference>
<dbReference type="GO" id="GO:0006542">
    <property type="term" value="P:glutamine biosynthetic process"/>
    <property type="evidence" value="ECO:0007669"/>
    <property type="project" value="InterPro"/>
</dbReference>
<evidence type="ECO:0000256" key="8">
    <source>
        <dbReference type="PROSITE-ProRule" id="PRU01330"/>
    </source>
</evidence>
<keyword evidence="7" id="KW-0479">Metal-binding</keyword>
<feature type="binding site" evidence="7">
    <location>
        <position position="134"/>
    </location>
    <ligand>
        <name>Mg(2+)</name>
        <dbReference type="ChEBI" id="CHEBI:18420"/>
        <label>1</label>
    </ligand>
</feature>
<comment type="similarity">
    <text evidence="1 8 9">Belongs to the glutamine synthetase family.</text>
</comment>
<comment type="cofactor">
    <cofactor evidence="7">
        <name>Mg(2+)</name>
        <dbReference type="ChEBI" id="CHEBI:18420"/>
    </cofactor>
    <text evidence="7">Binds 2 Mg(2+) ions per subunit.</text>
</comment>
<dbReference type="Proteomes" id="UP000233256">
    <property type="component" value="Unassembled WGS sequence"/>
</dbReference>
<dbReference type="GO" id="GO:0016020">
    <property type="term" value="C:membrane"/>
    <property type="evidence" value="ECO:0007669"/>
    <property type="project" value="TreeGrafter"/>
</dbReference>
<feature type="binding site" evidence="7">
    <location>
        <position position="267"/>
    </location>
    <ligand>
        <name>Mg(2+)</name>
        <dbReference type="ChEBI" id="CHEBI:18420"/>
        <label>1</label>
    </ligand>
</feature>
<feature type="binding site" evidence="6">
    <location>
        <position position="338"/>
    </location>
    <ligand>
        <name>ATP</name>
        <dbReference type="ChEBI" id="CHEBI:30616"/>
    </ligand>
</feature>
<dbReference type="InterPro" id="IPR036651">
    <property type="entry name" value="Gln_synt_N_sf"/>
</dbReference>
<feature type="binding site" evidence="5">
    <location>
        <position position="320"/>
    </location>
    <ligand>
        <name>L-glutamate</name>
        <dbReference type="ChEBI" id="CHEBI:29985"/>
    </ligand>
</feature>
<feature type="binding site" evidence="7">
    <location>
        <position position="357"/>
    </location>
    <ligand>
        <name>Mg(2+)</name>
        <dbReference type="ChEBI" id="CHEBI:18420"/>
        <label>1</label>
    </ligand>
</feature>
<organism evidence="12 13">
    <name type="scientific">Candidatus Wallbacteria bacterium HGW-Wallbacteria-1</name>
    <dbReference type="NCBI Taxonomy" id="2013854"/>
    <lineage>
        <taxon>Bacteria</taxon>
        <taxon>Candidatus Walliibacteriota</taxon>
    </lineage>
</organism>
<dbReference type="EMBL" id="PGXC01000005">
    <property type="protein sequence ID" value="PKK90577.1"/>
    <property type="molecule type" value="Genomic_DNA"/>
</dbReference>
<accession>A0A2N1PQG3</accession>
<evidence type="ECO:0000313" key="13">
    <source>
        <dbReference type="Proteomes" id="UP000233256"/>
    </source>
</evidence>
<dbReference type="AlphaFoldDB" id="A0A2N1PQG3"/>
<evidence type="ECO:0000256" key="1">
    <source>
        <dbReference type="ARBA" id="ARBA00009897"/>
    </source>
</evidence>
<keyword evidence="4 6" id="KW-0067">ATP-binding</keyword>
<dbReference type="InterPro" id="IPR004809">
    <property type="entry name" value="Gln_synth_I"/>
</dbReference>
<evidence type="ECO:0000256" key="2">
    <source>
        <dbReference type="ARBA" id="ARBA00022598"/>
    </source>
</evidence>
<name>A0A2N1PQG3_9BACT</name>
<evidence type="ECO:0000256" key="7">
    <source>
        <dbReference type="PIRSR" id="PIRSR604809-3"/>
    </source>
</evidence>
<dbReference type="PROSITE" id="PS51987">
    <property type="entry name" value="GS_CATALYTIC"/>
    <property type="match status" value="1"/>
</dbReference>
<dbReference type="SUPFAM" id="SSF54368">
    <property type="entry name" value="Glutamine synthetase, N-terminal domain"/>
    <property type="match status" value="1"/>
</dbReference>
<gene>
    <name evidence="12" type="primary">glnA</name>
    <name evidence="12" type="ORF">CVV64_09475</name>
</gene>
<evidence type="ECO:0000256" key="3">
    <source>
        <dbReference type="ARBA" id="ARBA00022741"/>
    </source>
</evidence>
<dbReference type="PANTHER" id="PTHR43407">
    <property type="entry name" value="GLUTAMINE SYNTHETASE"/>
    <property type="match status" value="1"/>
</dbReference>